<comment type="caution">
    <text evidence="1">The sequence shown here is derived from an EMBL/GenBank/DDBJ whole genome shotgun (WGS) entry which is preliminary data.</text>
</comment>
<protein>
    <submittedName>
        <fullName evidence="1">Uncharacterized protein</fullName>
    </submittedName>
</protein>
<evidence type="ECO:0000313" key="1">
    <source>
        <dbReference type="EMBL" id="EGF27014.1"/>
    </source>
</evidence>
<organism evidence="1 2">
    <name type="scientific">Rhodopirellula baltica WH47</name>
    <dbReference type="NCBI Taxonomy" id="991778"/>
    <lineage>
        <taxon>Bacteria</taxon>
        <taxon>Pseudomonadati</taxon>
        <taxon>Planctomycetota</taxon>
        <taxon>Planctomycetia</taxon>
        <taxon>Pirellulales</taxon>
        <taxon>Pirellulaceae</taxon>
        <taxon>Rhodopirellula</taxon>
    </lineage>
</organism>
<dbReference type="AlphaFoldDB" id="F2ATH4"/>
<sequence>MFAWASICQCRNGAWQRLLGENVGNAGLRTVWDGFQKRARSKPD</sequence>
<evidence type="ECO:0000313" key="2">
    <source>
        <dbReference type="Proteomes" id="UP000006222"/>
    </source>
</evidence>
<dbReference type="Proteomes" id="UP000006222">
    <property type="component" value="Unassembled WGS sequence"/>
</dbReference>
<name>F2ATH4_RHOBT</name>
<reference evidence="1 2" key="1">
    <citation type="journal article" date="2013" name="Mar. Genomics">
        <title>Expression of sulfatases in Rhodopirellula baltica and the diversity of sulfatases in the genus Rhodopirellula.</title>
        <authorList>
            <person name="Wegner C.E."/>
            <person name="Richter-Heitmann T."/>
            <person name="Klindworth A."/>
            <person name="Klockow C."/>
            <person name="Richter M."/>
            <person name="Achstetter T."/>
            <person name="Glockner F.O."/>
            <person name="Harder J."/>
        </authorList>
    </citation>
    <scope>NUCLEOTIDE SEQUENCE [LARGE SCALE GENOMIC DNA]</scope>
    <source>
        <strain evidence="1 2">WH47</strain>
    </source>
</reference>
<dbReference type="PATRIC" id="fig|991778.3.peg.3205"/>
<gene>
    <name evidence="1" type="ORF">RBWH47_05604</name>
</gene>
<dbReference type="EMBL" id="AFAR01000167">
    <property type="protein sequence ID" value="EGF27014.1"/>
    <property type="molecule type" value="Genomic_DNA"/>
</dbReference>
<proteinExistence type="predicted"/>
<accession>F2ATH4</accession>